<feature type="compositionally biased region" description="Basic and acidic residues" evidence="1">
    <location>
        <begin position="218"/>
        <end position="228"/>
    </location>
</feature>
<feature type="region of interest" description="Disordered" evidence="1">
    <location>
        <begin position="213"/>
        <end position="235"/>
    </location>
</feature>
<gene>
    <name evidence="2" type="ORF">PGT21_026997</name>
</gene>
<keyword evidence="3" id="KW-1185">Reference proteome</keyword>
<name>A0A5B0P813_PUCGR</name>
<evidence type="ECO:0000256" key="1">
    <source>
        <dbReference type="SAM" id="MobiDB-lite"/>
    </source>
</evidence>
<accession>A0A5B0P813</accession>
<sequence length="334" mass="37014">MVHQDEPVDDEYAGQLEVMFELRRGYASLGEALVYAPPQRQFAINLYGQVAILQAIDRLSRKGPIGPQPPAPSAVIPTALPSRAHHYSTVFKDFVKRAARELLFSKNLKVYGSDVPRGSPANVKSVLTLVLDHINIQPAPFQETYLPPGYVDGDPAALRSVEKLVRGKLRNSRGKMCDLLLTKIITAPEGDVSPPVPTISRLLVAMKASFLPAPANSNDRDNRPEDQSSRGSRNQSHLKVRLAYLQFQTIIQLYGRGVGDAGRQWKRIDSHLQELELKGREYCSAMDRSIFGGELFATMEPATIQLPTEEEIQEQMTLTAANNKGTIKETLNDV</sequence>
<comment type="caution">
    <text evidence="2">The sequence shown here is derived from an EMBL/GenBank/DDBJ whole genome shotgun (WGS) entry which is preliminary data.</text>
</comment>
<dbReference type="AlphaFoldDB" id="A0A5B0P813"/>
<evidence type="ECO:0000313" key="3">
    <source>
        <dbReference type="Proteomes" id="UP000324748"/>
    </source>
</evidence>
<dbReference type="OrthoDB" id="2496731at2759"/>
<reference evidence="2 3" key="1">
    <citation type="submission" date="2019-05" db="EMBL/GenBank/DDBJ databases">
        <title>Emergence of the Ug99 lineage of the wheat stem rust pathogen through somatic hybridization.</title>
        <authorList>
            <person name="Li F."/>
            <person name="Upadhyaya N.M."/>
            <person name="Sperschneider J."/>
            <person name="Matny O."/>
            <person name="Nguyen-Phuc H."/>
            <person name="Mago R."/>
            <person name="Raley C."/>
            <person name="Miller M.E."/>
            <person name="Silverstein K.A.T."/>
            <person name="Henningsen E."/>
            <person name="Hirsch C.D."/>
            <person name="Visser B."/>
            <person name="Pretorius Z.A."/>
            <person name="Steffenson B.J."/>
            <person name="Schwessinger B."/>
            <person name="Dodds P.N."/>
            <person name="Figueroa M."/>
        </authorList>
    </citation>
    <scope>NUCLEOTIDE SEQUENCE [LARGE SCALE GENOMIC DNA]</scope>
    <source>
        <strain evidence="2">21-0</strain>
    </source>
</reference>
<protein>
    <submittedName>
        <fullName evidence="2">Uncharacterized protein</fullName>
    </submittedName>
</protein>
<evidence type="ECO:0000313" key="2">
    <source>
        <dbReference type="EMBL" id="KAA1096740.1"/>
    </source>
</evidence>
<organism evidence="2 3">
    <name type="scientific">Puccinia graminis f. sp. tritici</name>
    <dbReference type="NCBI Taxonomy" id="56615"/>
    <lineage>
        <taxon>Eukaryota</taxon>
        <taxon>Fungi</taxon>
        <taxon>Dikarya</taxon>
        <taxon>Basidiomycota</taxon>
        <taxon>Pucciniomycotina</taxon>
        <taxon>Pucciniomycetes</taxon>
        <taxon>Pucciniales</taxon>
        <taxon>Pucciniaceae</taxon>
        <taxon>Puccinia</taxon>
    </lineage>
</organism>
<dbReference type="Proteomes" id="UP000324748">
    <property type="component" value="Unassembled WGS sequence"/>
</dbReference>
<dbReference type="EMBL" id="VSWC01000067">
    <property type="protein sequence ID" value="KAA1096740.1"/>
    <property type="molecule type" value="Genomic_DNA"/>
</dbReference>
<proteinExistence type="predicted"/>